<evidence type="ECO:0000256" key="3">
    <source>
        <dbReference type="ARBA" id="ARBA00022723"/>
    </source>
</evidence>
<dbReference type="Proteomes" id="UP000095762">
    <property type="component" value="Unassembled WGS sequence"/>
</dbReference>
<evidence type="ECO:0000256" key="1">
    <source>
        <dbReference type="ARBA" id="ARBA00010643"/>
    </source>
</evidence>
<evidence type="ECO:0000313" key="10">
    <source>
        <dbReference type="EMBL" id="CUP99323.1"/>
    </source>
</evidence>
<dbReference type="PROSITE" id="PS01099">
    <property type="entry name" value="COMPLEX1_24K"/>
    <property type="match status" value="1"/>
</dbReference>
<dbReference type="InterPro" id="IPR041921">
    <property type="entry name" value="NuoE_N"/>
</dbReference>
<dbReference type="InterPro" id="IPR042128">
    <property type="entry name" value="NuoE_dom"/>
</dbReference>
<evidence type="ECO:0000256" key="2">
    <source>
        <dbReference type="ARBA" id="ARBA00022714"/>
    </source>
</evidence>
<dbReference type="EMBL" id="CZBP01000010">
    <property type="protein sequence ID" value="CUP99323.1"/>
    <property type="molecule type" value="Genomic_DNA"/>
</dbReference>
<dbReference type="GO" id="GO:0051537">
    <property type="term" value="F:2 iron, 2 sulfur cluster binding"/>
    <property type="evidence" value="ECO:0007669"/>
    <property type="project" value="UniProtKB-KW"/>
</dbReference>
<evidence type="ECO:0000256" key="7">
    <source>
        <dbReference type="PIRSR" id="PIRSR000216-1"/>
    </source>
</evidence>
<dbReference type="Gene3D" id="3.40.30.10">
    <property type="entry name" value="Glutaredoxin"/>
    <property type="match status" value="1"/>
</dbReference>
<comment type="cofactor">
    <cofactor evidence="6">
        <name>[2Fe-2S] cluster</name>
        <dbReference type="ChEBI" id="CHEBI:190135"/>
    </cofactor>
</comment>
<keyword evidence="5 7" id="KW-0411">Iron-sulfur</keyword>
<reference evidence="11 12" key="1">
    <citation type="submission" date="2015-09" db="EMBL/GenBank/DDBJ databases">
        <authorList>
            <consortium name="Pathogen Informatics"/>
        </authorList>
    </citation>
    <scope>NUCLEOTIDE SEQUENCE [LARGE SCALE GENOMIC DNA]</scope>
    <source>
        <strain evidence="9 11">2789STDY5608838</strain>
        <strain evidence="8 12">2789STDY5834861</strain>
        <strain evidence="10 13">2789STDY5834957</strain>
    </source>
</reference>
<dbReference type="InterPro" id="IPR002023">
    <property type="entry name" value="NuoE-like"/>
</dbReference>
<dbReference type="GO" id="GO:0016491">
    <property type="term" value="F:oxidoreductase activity"/>
    <property type="evidence" value="ECO:0007669"/>
    <property type="project" value="UniProtKB-KW"/>
</dbReference>
<evidence type="ECO:0000313" key="12">
    <source>
        <dbReference type="Proteomes" id="UP000095645"/>
    </source>
</evidence>
<evidence type="ECO:0000313" key="8">
    <source>
        <dbReference type="EMBL" id="CUN74600.1"/>
    </source>
</evidence>
<dbReference type="Proteomes" id="UP000095447">
    <property type="component" value="Unassembled WGS sequence"/>
</dbReference>
<evidence type="ECO:0000313" key="11">
    <source>
        <dbReference type="Proteomes" id="UP000095447"/>
    </source>
</evidence>
<keyword evidence="2 7" id="KW-0001">2Fe-2S</keyword>
<dbReference type="PANTHER" id="PTHR43342">
    <property type="entry name" value="NADH-QUINONE OXIDOREDUCTASE, E SUBUNIT"/>
    <property type="match status" value="1"/>
</dbReference>
<dbReference type="EMBL" id="CYZA01000005">
    <property type="protein sequence ID" value="CUN74983.1"/>
    <property type="molecule type" value="Genomic_DNA"/>
</dbReference>
<gene>
    <name evidence="9" type="primary">nuoE_2</name>
    <name evidence="8" type="synonym">nuoE_1</name>
    <name evidence="9" type="ORF">ERS852395_01216</name>
    <name evidence="8" type="ORF">ERS852476_00965</name>
    <name evidence="10" type="ORF">ERS852569_01513</name>
</gene>
<dbReference type="GO" id="GO:0046872">
    <property type="term" value="F:metal ion binding"/>
    <property type="evidence" value="ECO:0007669"/>
    <property type="project" value="UniProtKB-KW"/>
</dbReference>
<dbReference type="EMBL" id="CYZP01000006">
    <property type="protein sequence ID" value="CUN74600.1"/>
    <property type="molecule type" value="Genomic_DNA"/>
</dbReference>
<evidence type="ECO:0000256" key="4">
    <source>
        <dbReference type="ARBA" id="ARBA00023004"/>
    </source>
</evidence>
<accession>A0A173ZGU1</accession>
<dbReference type="SUPFAM" id="SSF52833">
    <property type="entry name" value="Thioredoxin-like"/>
    <property type="match status" value="1"/>
</dbReference>
<organism evidence="9 11">
    <name type="scientific">Blautia obeum</name>
    <dbReference type="NCBI Taxonomy" id="40520"/>
    <lineage>
        <taxon>Bacteria</taxon>
        <taxon>Bacillati</taxon>
        <taxon>Bacillota</taxon>
        <taxon>Clostridia</taxon>
        <taxon>Lachnospirales</taxon>
        <taxon>Lachnospiraceae</taxon>
        <taxon>Blautia</taxon>
    </lineage>
</organism>
<evidence type="ECO:0000313" key="9">
    <source>
        <dbReference type="EMBL" id="CUN74983.1"/>
    </source>
</evidence>
<dbReference type="EC" id="1.6.5.11" evidence="9"/>
<dbReference type="PIRSF" id="PIRSF000216">
    <property type="entry name" value="NADH_DH_24kDa"/>
    <property type="match status" value="1"/>
</dbReference>
<dbReference type="Proteomes" id="UP000095645">
    <property type="component" value="Unassembled WGS sequence"/>
</dbReference>
<dbReference type="PANTHER" id="PTHR43342:SF1">
    <property type="entry name" value="BIFURCATING [FEFE] HYDROGENASE GAMMA SUBUNIT"/>
    <property type="match status" value="1"/>
</dbReference>
<keyword evidence="3 7" id="KW-0479">Metal-binding</keyword>
<keyword evidence="4 7" id="KW-0408">Iron</keyword>
<dbReference type="InterPro" id="IPR036249">
    <property type="entry name" value="Thioredoxin-like_sf"/>
</dbReference>
<dbReference type="Gene3D" id="1.10.10.1590">
    <property type="entry name" value="NADH-quinone oxidoreductase subunit E"/>
    <property type="match status" value="1"/>
</dbReference>
<evidence type="ECO:0000256" key="5">
    <source>
        <dbReference type="ARBA" id="ARBA00023014"/>
    </source>
</evidence>
<comment type="cofactor">
    <cofactor evidence="7">
        <name>[2Fe-2S] cluster</name>
        <dbReference type="ChEBI" id="CHEBI:190135"/>
    </cofactor>
    <text evidence="7">Binds 1 [2Fe-2S] cluster.</text>
</comment>
<dbReference type="Pfam" id="PF01257">
    <property type="entry name" value="2Fe-2S_thioredx"/>
    <property type="match status" value="1"/>
</dbReference>
<feature type="binding site" evidence="7">
    <location>
        <position position="122"/>
    </location>
    <ligand>
        <name>[2Fe-2S] cluster</name>
        <dbReference type="ChEBI" id="CHEBI:190135"/>
    </ligand>
</feature>
<sequence length="160" mass="17934">MLDQSFYQKADEIIAFYGKKPASLIPIMQDIQGVYRYLPEELLTYVAEQIGVTEAKAFSVATFYENFSFDAKGKYVIKVCDGTACHVRKSIPVLEELYKKLGLSKTKKTTDDMMFTVETVSCLGACGLAPTMMVNEEVYPRMTPEKADELIDKLRGGEQG</sequence>
<feature type="binding site" evidence="7">
    <location>
        <position position="85"/>
    </location>
    <ligand>
        <name>[2Fe-2S] cluster</name>
        <dbReference type="ChEBI" id="CHEBI:190135"/>
    </ligand>
</feature>
<dbReference type="InterPro" id="IPR028431">
    <property type="entry name" value="NADP_DH_HndA-like"/>
</dbReference>
<dbReference type="GeneID" id="75077395"/>
<proteinExistence type="inferred from homology"/>
<dbReference type="RefSeq" id="WP_008706192.1">
    <property type="nucleotide sequence ID" value="NZ_CYZA01000005.1"/>
</dbReference>
<dbReference type="AlphaFoldDB" id="A0A173ZGU1"/>
<keyword evidence="9" id="KW-0560">Oxidoreductase</keyword>
<feature type="binding site" evidence="7">
    <location>
        <position position="80"/>
    </location>
    <ligand>
        <name>[2Fe-2S] cluster</name>
        <dbReference type="ChEBI" id="CHEBI:190135"/>
    </ligand>
</feature>
<evidence type="ECO:0000313" key="13">
    <source>
        <dbReference type="Proteomes" id="UP000095762"/>
    </source>
</evidence>
<name>A0A173ZGU1_9FIRM</name>
<comment type="similarity">
    <text evidence="1">Belongs to the complex I 24 kDa subunit family.</text>
</comment>
<dbReference type="CDD" id="cd03064">
    <property type="entry name" value="TRX_Fd_NuoE"/>
    <property type="match status" value="1"/>
</dbReference>
<feature type="binding site" evidence="7">
    <location>
        <position position="126"/>
    </location>
    <ligand>
        <name>[2Fe-2S] cluster</name>
        <dbReference type="ChEBI" id="CHEBI:190135"/>
    </ligand>
</feature>
<evidence type="ECO:0000256" key="6">
    <source>
        <dbReference type="ARBA" id="ARBA00034078"/>
    </source>
</evidence>
<protein>
    <submittedName>
        <fullName evidence="9">NADH-quinone oxidoreductase subunit E</fullName>
        <ecNumber evidence="9">1.6.5.11</ecNumber>
    </submittedName>
</protein>